<dbReference type="GeneID" id="55476707"/>
<dbReference type="eggNOG" id="COG3290">
    <property type="taxonomic scope" value="Bacteria"/>
</dbReference>
<organism evidence="3 4">
    <name type="scientific">Clostridium saccharobutylicum DSM 13864</name>
    <dbReference type="NCBI Taxonomy" id="1345695"/>
    <lineage>
        <taxon>Bacteria</taxon>
        <taxon>Bacillati</taxon>
        <taxon>Bacillota</taxon>
        <taxon>Clostridia</taxon>
        <taxon>Eubacteriales</taxon>
        <taxon>Clostridiaceae</taxon>
        <taxon>Clostridium</taxon>
    </lineage>
</organism>
<dbReference type="AlphaFoldDB" id="U5N0F4"/>
<keyword evidence="1" id="KW-1133">Transmembrane helix</keyword>
<dbReference type="EMBL" id="CP006721">
    <property type="protein sequence ID" value="AGX45381.1"/>
    <property type="molecule type" value="Genomic_DNA"/>
</dbReference>
<feature type="transmembrane region" description="Helical" evidence="1">
    <location>
        <begin position="112"/>
        <end position="133"/>
    </location>
</feature>
<dbReference type="InterPro" id="IPR036890">
    <property type="entry name" value="HATPase_C_sf"/>
</dbReference>
<evidence type="ECO:0000259" key="2">
    <source>
        <dbReference type="Pfam" id="PF14501"/>
    </source>
</evidence>
<protein>
    <submittedName>
        <fullName evidence="3">Accessory gene regulator protein C</fullName>
    </submittedName>
</protein>
<dbReference type="Proteomes" id="UP000017118">
    <property type="component" value="Chromosome"/>
</dbReference>
<feature type="transmembrane region" description="Helical" evidence="1">
    <location>
        <begin position="154"/>
        <end position="174"/>
    </location>
</feature>
<dbReference type="InterPro" id="IPR032834">
    <property type="entry name" value="NatK-like_C"/>
</dbReference>
<keyword evidence="4" id="KW-1185">Reference proteome</keyword>
<dbReference type="Pfam" id="PF14501">
    <property type="entry name" value="HATPase_c_5"/>
    <property type="match status" value="1"/>
</dbReference>
<keyword evidence="1" id="KW-0472">Membrane</keyword>
<sequence>MENFIGALVTIVFIYISIVNLADFKITKKELLIMIGITQVATIPIYVYWRFLSFIPINIIAIIFLYRKNKKPVIGAIVSLLSTLVAVISDYIVSFIRMFIIGMNFNIDFQNHIMYIIFFLADCIMIFIISKLIGILINKKIQLSRVEFKRKFGILIIVSLLLTLIIFYTNIILGSNNGFTTEIIELNGTLFFIYFILLLVIMYILIRNITKELELKNKQNEFESLQEYTINLEKLYTEMRVFRHDYINILSSMLGYIENRDIDGLESYFKNKIIPLGKGIESNNFKIGLLKNVKILELKGILSSKLIRAQELGIDVFIDVMESIEMIDMEIIDLCRVIGILIDNAVDAALTCTNPSLKVALVNKNKSIVIAIINSCPEDTPPIYKLFQSGFSTKGKNRGLGLSNLKELINNYTNISLDTLIENGEFIQNLEIAHVYKERNVL</sequence>
<proteinExistence type="predicted"/>
<dbReference type="SUPFAM" id="SSF55874">
    <property type="entry name" value="ATPase domain of HSP90 chaperone/DNA topoisomerase II/histidine kinase"/>
    <property type="match status" value="1"/>
</dbReference>
<evidence type="ECO:0000313" key="3">
    <source>
        <dbReference type="EMBL" id="AGX45381.1"/>
    </source>
</evidence>
<feature type="transmembrane region" description="Helical" evidence="1">
    <location>
        <begin position="73"/>
        <end position="100"/>
    </location>
</feature>
<evidence type="ECO:0000256" key="1">
    <source>
        <dbReference type="SAM" id="Phobius"/>
    </source>
</evidence>
<evidence type="ECO:0000313" key="4">
    <source>
        <dbReference type="Proteomes" id="UP000017118"/>
    </source>
</evidence>
<dbReference type="PANTHER" id="PTHR40448">
    <property type="entry name" value="TWO-COMPONENT SENSOR HISTIDINE KINASE"/>
    <property type="match status" value="1"/>
</dbReference>
<keyword evidence="1" id="KW-0812">Transmembrane</keyword>
<dbReference type="HOGENOM" id="CLU_046138_1_2_9"/>
<feature type="transmembrane region" description="Helical" evidence="1">
    <location>
        <begin position="186"/>
        <end position="206"/>
    </location>
</feature>
<dbReference type="RefSeq" id="WP_022750719.1">
    <property type="nucleotide sequence ID" value="NC_022571.1"/>
</dbReference>
<dbReference type="GO" id="GO:0042802">
    <property type="term" value="F:identical protein binding"/>
    <property type="evidence" value="ECO:0007669"/>
    <property type="project" value="TreeGrafter"/>
</dbReference>
<gene>
    <name evidence="3" type="ORF">CLSA_c44440</name>
</gene>
<reference evidence="3 4" key="1">
    <citation type="journal article" date="2013" name="Genome Announc.">
        <title>Complete Genome Sequence of the Solvent Producer Clostridium saccharobutylicum NCP262 (DSM 13864).</title>
        <authorList>
            <person name="Poehlein A."/>
            <person name="Hartwich K."/>
            <person name="Krabben P."/>
            <person name="Ehrenreich A."/>
            <person name="Liebl W."/>
            <person name="Durre P."/>
            <person name="Gottschalk G."/>
            <person name="Daniel R."/>
        </authorList>
    </citation>
    <scope>NUCLEOTIDE SEQUENCE [LARGE SCALE GENOMIC DNA]</scope>
    <source>
        <strain evidence="3">DSM 13864</strain>
    </source>
</reference>
<dbReference type="KEGG" id="csb:CLSA_c44440"/>
<accession>U5N0F4</accession>
<dbReference type="PANTHER" id="PTHR40448:SF1">
    <property type="entry name" value="TWO-COMPONENT SENSOR HISTIDINE KINASE"/>
    <property type="match status" value="1"/>
</dbReference>
<feature type="domain" description="Sensor histidine kinase NatK-like C-terminal" evidence="2">
    <location>
        <begin position="329"/>
        <end position="432"/>
    </location>
</feature>
<dbReference type="Gene3D" id="3.30.565.10">
    <property type="entry name" value="Histidine kinase-like ATPase, C-terminal domain"/>
    <property type="match status" value="1"/>
</dbReference>
<dbReference type="PATRIC" id="fig|1345695.10.peg.4034"/>
<dbReference type="OrthoDB" id="1656061at2"/>
<name>U5N0F4_CLOSA</name>